<dbReference type="Proteomes" id="UP000015105">
    <property type="component" value="Chromosome 2D"/>
</dbReference>
<reference evidence="1" key="5">
    <citation type="journal article" date="2021" name="G3 (Bethesda)">
        <title>Aegilops tauschii genome assembly Aet v5.0 features greater sequence contiguity and improved annotation.</title>
        <authorList>
            <person name="Wang L."/>
            <person name="Zhu T."/>
            <person name="Rodriguez J.C."/>
            <person name="Deal K.R."/>
            <person name="Dubcovsky J."/>
            <person name="McGuire P.E."/>
            <person name="Lux T."/>
            <person name="Spannagl M."/>
            <person name="Mayer K.F.X."/>
            <person name="Baldrich P."/>
            <person name="Meyers B.C."/>
            <person name="Huo N."/>
            <person name="Gu Y.Q."/>
            <person name="Zhou H."/>
            <person name="Devos K.M."/>
            <person name="Bennetzen J.L."/>
            <person name="Unver T."/>
            <person name="Budak H."/>
            <person name="Gulick P.J."/>
            <person name="Galiba G."/>
            <person name="Kalapos B."/>
            <person name="Nelson D.R."/>
            <person name="Li P."/>
            <person name="You F.M."/>
            <person name="Luo M.C."/>
            <person name="Dvorak J."/>
        </authorList>
    </citation>
    <scope>NUCLEOTIDE SEQUENCE [LARGE SCALE GENOMIC DNA]</scope>
    <source>
        <strain evidence="1">cv. AL8/78</strain>
    </source>
</reference>
<sequence>MLVDCPHGLMLLSVVFYHLNVRTACKTLIYYSRLVYVPHALG</sequence>
<organism evidence="1 2">
    <name type="scientific">Aegilops tauschii subsp. strangulata</name>
    <name type="common">Goatgrass</name>
    <dbReference type="NCBI Taxonomy" id="200361"/>
    <lineage>
        <taxon>Eukaryota</taxon>
        <taxon>Viridiplantae</taxon>
        <taxon>Streptophyta</taxon>
        <taxon>Embryophyta</taxon>
        <taxon>Tracheophyta</taxon>
        <taxon>Spermatophyta</taxon>
        <taxon>Magnoliopsida</taxon>
        <taxon>Liliopsida</taxon>
        <taxon>Poales</taxon>
        <taxon>Poaceae</taxon>
        <taxon>BOP clade</taxon>
        <taxon>Pooideae</taxon>
        <taxon>Triticodae</taxon>
        <taxon>Triticeae</taxon>
        <taxon>Triticinae</taxon>
        <taxon>Aegilops</taxon>
    </lineage>
</organism>
<reference evidence="1" key="4">
    <citation type="submission" date="2019-03" db="UniProtKB">
        <authorList>
            <consortium name="EnsemblPlants"/>
        </authorList>
    </citation>
    <scope>IDENTIFICATION</scope>
</reference>
<evidence type="ECO:0000313" key="2">
    <source>
        <dbReference type="Proteomes" id="UP000015105"/>
    </source>
</evidence>
<reference evidence="2" key="1">
    <citation type="journal article" date="2014" name="Science">
        <title>Ancient hybridizations among the ancestral genomes of bread wheat.</title>
        <authorList>
            <consortium name="International Wheat Genome Sequencing Consortium,"/>
            <person name="Marcussen T."/>
            <person name="Sandve S.R."/>
            <person name="Heier L."/>
            <person name="Spannagl M."/>
            <person name="Pfeifer M."/>
            <person name="Jakobsen K.S."/>
            <person name="Wulff B.B."/>
            <person name="Steuernagel B."/>
            <person name="Mayer K.F."/>
            <person name="Olsen O.A."/>
        </authorList>
    </citation>
    <scope>NUCLEOTIDE SEQUENCE [LARGE SCALE GENOMIC DNA]</scope>
    <source>
        <strain evidence="2">cv. AL8/78</strain>
    </source>
</reference>
<proteinExistence type="predicted"/>
<keyword evidence="2" id="KW-1185">Reference proteome</keyword>
<accession>A0A453BEJ8</accession>
<protein>
    <submittedName>
        <fullName evidence="1">Uncharacterized protein</fullName>
    </submittedName>
</protein>
<reference evidence="2" key="2">
    <citation type="journal article" date="2017" name="Nat. Plants">
        <title>The Aegilops tauschii genome reveals multiple impacts of transposons.</title>
        <authorList>
            <person name="Zhao G."/>
            <person name="Zou C."/>
            <person name="Li K."/>
            <person name="Wang K."/>
            <person name="Li T."/>
            <person name="Gao L."/>
            <person name="Zhang X."/>
            <person name="Wang H."/>
            <person name="Yang Z."/>
            <person name="Liu X."/>
            <person name="Jiang W."/>
            <person name="Mao L."/>
            <person name="Kong X."/>
            <person name="Jiao Y."/>
            <person name="Jia J."/>
        </authorList>
    </citation>
    <scope>NUCLEOTIDE SEQUENCE [LARGE SCALE GENOMIC DNA]</scope>
    <source>
        <strain evidence="2">cv. AL8/78</strain>
    </source>
</reference>
<dbReference type="Gramene" id="AET2Gv20476900.4">
    <property type="protein sequence ID" value="AET2Gv20476900.4"/>
    <property type="gene ID" value="AET2Gv20476900"/>
</dbReference>
<evidence type="ECO:0000313" key="1">
    <source>
        <dbReference type="EnsemblPlants" id="AET2Gv20476900.4"/>
    </source>
</evidence>
<dbReference type="AlphaFoldDB" id="A0A453BEJ8"/>
<name>A0A453BEJ8_AEGTS</name>
<reference evidence="1" key="3">
    <citation type="journal article" date="2017" name="Nature">
        <title>Genome sequence of the progenitor of the wheat D genome Aegilops tauschii.</title>
        <authorList>
            <person name="Luo M.C."/>
            <person name="Gu Y.Q."/>
            <person name="Puiu D."/>
            <person name="Wang H."/>
            <person name="Twardziok S.O."/>
            <person name="Deal K.R."/>
            <person name="Huo N."/>
            <person name="Zhu T."/>
            <person name="Wang L."/>
            <person name="Wang Y."/>
            <person name="McGuire P.E."/>
            <person name="Liu S."/>
            <person name="Long H."/>
            <person name="Ramasamy R.K."/>
            <person name="Rodriguez J.C."/>
            <person name="Van S.L."/>
            <person name="Yuan L."/>
            <person name="Wang Z."/>
            <person name="Xia Z."/>
            <person name="Xiao L."/>
            <person name="Anderson O.D."/>
            <person name="Ouyang S."/>
            <person name="Liang Y."/>
            <person name="Zimin A.V."/>
            <person name="Pertea G."/>
            <person name="Qi P."/>
            <person name="Bennetzen J.L."/>
            <person name="Dai X."/>
            <person name="Dawson M.W."/>
            <person name="Muller H.G."/>
            <person name="Kugler K."/>
            <person name="Rivarola-Duarte L."/>
            <person name="Spannagl M."/>
            <person name="Mayer K.F.X."/>
            <person name="Lu F.H."/>
            <person name="Bevan M.W."/>
            <person name="Leroy P."/>
            <person name="Li P."/>
            <person name="You F.M."/>
            <person name="Sun Q."/>
            <person name="Liu Z."/>
            <person name="Lyons E."/>
            <person name="Wicker T."/>
            <person name="Salzberg S.L."/>
            <person name="Devos K.M."/>
            <person name="Dvorak J."/>
        </authorList>
    </citation>
    <scope>NUCLEOTIDE SEQUENCE [LARGE SCALE GENOMIC DNA]</scope>
    <source>
        <strain evidence="1">cv. AL8/78</strain>
    </source>
</reference>
<dbReference type="EnsemblPlants" id="AET2Gv20476900.4">
    <property type="protein sequence ID" value="AET2Gv20476900.4"/>
    <property type="gene ID" value="AET2Gv20476900"/>
</dbReference>